<proteinExistence type="predicted"/>
<dbReference type="Gene3D" id="2.40.10.10">
    <property type="entry name" value="Trypsin-like serine proteases"/>
    <property type="match status" value="1"/>
</dbReference>
<keyword evidence="1" id="KW-0378">Hydrolase</keyword>
<gene>
    <name evidence="2" type="ORF">J2Z65_004391</name>
</gene>
<accession>A0ABS4I2N1</accession>
<reference evidence="2 3" key="1">
    <citation type="submission" date="2021-03" db="EMBL/GenBank/DDBJ databases">
        <title>Genomic Encyclopedia of Type Strains, Phase IV (KMG-IV): sequencing the most valuable type-strain genomes for metagenomic binning, comparative biology and taxonomic classification.</title>
        <authorList>
            <person name="Goeker M."/>
        </authorList>
    </citation>
    <scope>NUCLEOTIDE SEQUENCE [LARGE SCALE GENOMIC DNA]</scope>
    <source>
        <strain evidence="2 3">DSM 24950</strain>
    </source>
</reference>
<evidence type="ECO:0000256" key="1">
    <source>
        <dbReference type="ARBA" id="ARBA00022825"/>
    </source>
</evidence>
<evidence type="ECO:0008006" key="4">
    <source>
        <dbReference type="Google" id="ProtNLM"/>
    </source>
</evidence>
<dbReference type="SUPFAM" id="SSF50494">
    <property type="entry name" value="Trypsin-like serine proteases"/>
    <property type="match status" value="1"/>
</dbReference>
<evidence type="ECO:0000313" key="2">
    <source>
        <dbReference type="EMBL" id="MBP1965158.1"/>
    </source>
</evidence>
<comment type="caution">
    <text evidence="2">The sequence shown here is derived from an EMBL/GenBank/DDBJ whole genome shotgun (WGS) entry which is preliminary data.</text>
</comment>
<protein>
    <recommendedName>
        <fullName evidence="4">Serine protease</fullName>
    </recommendedName>
</protein>
<keyword evidence="1" id="KW-0645">Protease</keyword>
<evidence type="ECO:0000313" key="3">
    <source>
        <dbReference type="Proteomes" id="UP001519344"/>
    </source>
</evidence>
<sequence length="350" mass="37798">MATFTAAYAMKERMARSMLKHPKVHAVGVGYQNPKRPDKGAAVTIYTDALSIASLGMASLLSVHGKGKMAKVPIRLVRTKKIRSHANYRSLIRPVPAGYSIGTSAGSGTVGLILTNFPSAKQRYIFSNNHVLTNPLNSGTPVETLQPGGADNGKSGKDGVGRLARFVQLSRKQSNFIDAALSIPVRNRILSPRYATVGVIPGHVTSYKLGERFKKVGRTTGLSYGRVDSINADVKVDYGENLGELTFKNQTIVLGSTPVSLPGDSGSVWLRRTDNFAAAVNFAGTTDGKTSIAFPVDWVMKAFQTRVARPSGIGRIRKVNTRDDNPAYARRLTAKELASIKIVQAKKTRK</sequence>
<keyword evidence="1" id="KW-0720">Serine protease</keyword>
<name>A0ABS4I2N1_9BACL</name>
<keyword evidence="3" id="KW-1185">Reference proteome</keyword>
<dbReference type="InterPro" id="IPR009003">
    <property type="entry name" value="Peptidase_S1_PA"/>
</dbReference>
<dbReference type="Proteomes" id="UP001519344">
    <property type="component" value="Unassembled WGS sequence"/>
</dbReference>
<dbReference type="InterPro" id="IPR043504">
    <property type="entry name" value="Peptidase_S1_PA_chymotrypsin"/>
</dbReference>
<dbReference type="EMBL" id="JAGGKV010000012">
    <property type="protein sequence ID" value="MBP1965158.1"/>
    <property type="molecule type" value="Genomic_DNA"/>
</dbReference>
<organism evidence="2 3">
    <name type="scientific">Paenibacillus aceris</name>
    <dbReference type="NCBI Taxonomy" id="869555"/>
    <lineage>
        <taxon>Bacteria</taxon>
        <taxon>Bacillati</taxon>
        <taxon>Bacillota</taxon>
        <taxon>Bacilli</taxon>
        <taxon>Bacillales</taxon>
        <taxon>Paenibacillaceae</taxon>
        <taxon>Paenibacillus</taxon>
    </lineage>
</organism>